<dbReference type="AlphaFoldDB" id="A0A381X957"/>
<evidence type="ECO:0000259" key="1">
    <source>
        <dbReference type="Pfam" id="PF12697"/>
    </source>
</evidence>
<dbReference type="InterPro" id="IPR000073">
    <property type="entry name" value="AB_hydrolase_1"/>
</dbReference>
<dbReference type="Pfam" id="PF12697">
    <property type="entry name" value="Abhydrolase_6"/>
    <property type="match status" value="1"/>
</dbReference>
<reference evidence="2" key="1">
    <citation type="submission" date="2018-05" db="EMBL/GenBank/DDBJ databases">
        <authorList>
            <person name="Lanie J.A."/>
            <person name="Ng W.-L."/>
            <person name="Kazmierczak K.M."/>
            <person name="Andrzejewski T.M."/>
            <person name="Davidsen T.M."/>
            <person name="Wayne K.J."/>
            <person name="Tettelin H."/>
            <person name="Glass J.I."/>
            <person name="Rusch D."/>
            <person name="Podicherti R."/>
            <person name="Tsui H.-C.T."/>
            <person name="Winkler M.E."/>
        </authorList>
    </citation>
    <scope>NUCLEOTIDE SEQUENCE</scope>
</reference>
<dbReference type="Gene3D" id="3.40.50.1820">
    <property type="entry name" value="alpha/beta hydrolase"/>
    <property type="match status" value="1"/>
</dbReference>
<sequence>MKDPKTIEIPIRNYQNTVYEWEGNSPTLVFCHATGFHGRIWDRVIEKLEGYHCISIDLRGHGKSTKTEPPYPWDSFVPDVMEIIKTLKLSDVVGVGHSMGGHVITSVATKMNAVVKGLVLCDPSLFVDQRYGKKKPDVGPDYSHPVSKRRNTWESPSEMYGRLIQHKNFASWEPAVLKDYCIHGLEKQDDSYILSCPPLAEAAMYGAYIDPKVLRDLKTYENPVSILLARAMKSNESFDDFGPSITRNDLGKMFPDAVVERYSNHSHFLPMENTKLVA</sequence>
<evidence type="ECO:0000313" key="2">
    <source>
        <dbReference type="EMBL" id="SVA60707.1"/>
    </source>
</evidence>
<gene>
    <name evidence="2" type="ORF">METZ01_LOCUS113561</name>
</gene>
<dbReference type="PANTHER" id="PTHR43798">
    <property type="entry name" value="MONOACYLGLYCEROL LIPASE"/>
    <property type="match status" value="1"/>
</dbReference>
<feature type="domain" description="AB hydrolase-1" evidence="1">
    <location>
        <begin position="28"/>
        <end position="274"/>
    </location>
</feature>
<organism evidence="2">
    <name type="scientific">marine metagenome</name>
    <dbReference type="NCBI Taxonomy" id="408172"/>
    <lineage>
        <taxon>unclassified sequences</taxon>
        <taxon>metagenomes</taxon>
        <taxon>ecological metagenomes</taxon>
    </lineage>
</organism>
<dbReference type="EMBL" id="UINC01014185">
    <property type="protein sequence ID" value="SVA60707.1"/>
    <property type="molecule type" value="Genomic_DNA"/>
</dbReference>
<proteinExistence type="predicted"/>
<dbReference type="InterPro" id="IPR029058">
    <property type="entry name" value="AB_hydrolase_fold"/>
</dbReference>
<dbReference type="InterPro" id="IPR050266">
    <property type="entry name" value="AB_hydrolase_sf"/>
</dbReference>
<protein>
    <recommendedName>
        <fullName evidence="1">AB hydrolase-1 domain-containing protein</fullName>
    </recommendedName>
</protein>
<accession>A0A381X957</accession>
<dbReference type="SUPFAM" id="SSF53474">
    <property type="entry name" value="alpha/beta-Hydrolases"/>
    <property type="match status" value="1"/>
</dbReference>
<name>A0A381X957_9ZZZZ</name>
<feature type="non-terminal residue" evidence="2">
    <location>
        <position position="278"/>
    </location>
</feature>